<feature type="transmembrane region" description="Helical" evidence="1">
    <location>
        <begin position="69"/>
        <end position="89"/>
    </location>
</feature>
<gene>
    <name evidence="2" type="ORF">JL193_02325</name>
</gene>
<keyword evidence="3" id="KW-1185">Reference proteome</keyword>
<keyword evidence="1" id="KW-0472">Membrane</keyword>
<name>A0ABX7T2T4_9FLAO</name>
<protein>
    <recommendedName>
        <fullName evidence="4">DUF5362 domain-containing protein</fullName>
    </recommendedName>
</protein>
<organism evidence="2 3">
    <name type="scientific">Polaribacter batillariae</name>
    <dbReference type="NCBI Taxonomy" id="2808900"/>
    <lineage>
        <taxon>Bacteria</taxon>
        <taxon>Pseudomonadati</taxon>
        <taxon>Bacteroidota</taxon>
        <taxon>Flavobacteriia</taxon>
        <taxon>Flavobacteriales</taxon>
        <taxon>Flavobacteriaceae</taxon>
    </lineage>
</organism>
<dbReference type="Proteomes" id="UP000663935">
    <property type="component" value="Chromosome"/>
</dbReference>
<evidence type="ECO:0008006" key="4">
    <source>
        <dbReference type="Google" id="ProtNLM"/>
    </source>
</evidence>
<dbReference type="Pfam" id="PF17319">
    <property type="entry name" value="DUF5362"/>
    <property type="match status" value="1"/>
</dbReference>
<evidence type="ECO:0000313" key="2">
    <source>
        <dbReference type="EMBL" id="QTD39254.1"/>
    </source>
</evidence>
<keyword evidence="1" id="KW-1133">Transmembrane helix</keyword>
<evidence type="ECO:0000313" key="3">
    <source>
        <dbReference type="Proteomes" id="UP000663935"/>
    </source>
</evidence>
<dbReference type="EMBL" id="CP071795">
    <property type="protein sequence ID" value="QTD39254.1"/>
    <property type="molecule type" value="Genomic_DNA"/>
</dbReference>
<proteinExistence type="predicted"/>
<sequence length="146" mass="16766">MQNAITELEELTLTSSAKNFLRETAKWTYFLSILGFIGLALMVVFSFFAGTLFNNLPETQTMPFDFGPVMTITYLILALIYFFPVYYLFQFSTKMKTALRSKNDEDLANAFEKLKSHYKFLGVFTIIILSLYFLFFVLAMVGVAFA</sequence>
<accession>A0ABX7T2T4</accession>
<keyword evidence="1" id="KW-0812">Transmembrane</keyword>
<evidence type="ECO:0000256" key="1">
    <source>
        <dbReference type="SAM" id="Phobius"/>
    </source>
</evidence>
<dbReference type="InterPro" id="IPR035287">
    <property type="entry name" value="DUF5362"/>
</dbReference>
<feature type="transmembrane region" description="Helical" evidence="1">
    <location>
        <begin position="27"/>
        <end position="49"/>
    </location>
</feature>
<feature type="transmembrane region" description="Helical" evidence="1">
    <location>
        <begin position="120"/>
        <end position="145"/>
    </location>
</feature>
<reference evidence="2 3" key="1">
    <citation type="submission" date="2021-03" db="EMBL/GenBank/DDBJ databases">
        <title>Complete genome of Polaribacter_sp.G4M1.</title>
        <authorList>
            <person name="Jeong S.W."/>
            <person name="Bae J.W."/>
        </authorList>
    </citation>
    <scope>NUCLEOTIDE SEQUENCE [LARGE SCALE GENOMIC DNA]</scope>
    <source>
        <strain evidence="2 3">G4M1</strain>
    </source>
</reference>